<organism evidence="4 5">
    <name type="scientific">Phaeodactylum tricornutum (strain CCAP 1055/1)</name>
    <dbReference type="NCBI Taxonomy" id="556484"/>
    <lineage>
        <taxon>Eukaryota</taxon>
        <taxon>Sar</taxon>
        <taxon>Stramenopiles</taxon>
        <taxon>Ochrophyta</taxon>
        <taxon>Bacillariophyta</taxon>
        <taxon>Bacillariophyceae</taxon>
        <taxon>Bacillariophycidae</taxon>
        <taxon>Naviculales</taxon>
        <taxon>Phaeodactylaceae</taxon>
        <taxon>Phaeodactylum</taxon>
    </lineage>
</organism>
<name>B5Y438_PHATC</name>
<keyword evidence="1" id="KW-0479">Metal-binding</keyword>
<keyword evidence="1" id="KW-0863">Zinc-finger</keyword>
<evidence type="ECO:0000256" key="2">
    <source>
        <dbReference type="SAM" id="MobiDB-lite"/>
    </source>
</evidence>
<dbReference type="Gene3D" id="3.40.1440.10">
    <property type="entry name" value="GIY-YIG endonuclease"/>
    <property type="match status" value="1"/>
</dbReference>
<dbReference type="InterPro" id="IPR001878">
    <property type="entry name" value="Znf_CCHC"/>
</dbReference>
<feature type="domain" description="CCHC-type" evidence="3">
    <location>
        <begin position="311"/>
        <end position="324"/>
    </location>
</feature>
<dbReference type="RefSeq" id="XP_002185772.1">
    <property type="nucleotide sequence ID" value="XM_002185736.1"/>
</dbReference>
<dbReference type="GeneID" id="7204729"/>
<proteinExistence type="predicted"/>
<dbReference type="Gene3D" id="4.10.60.10">
    <property type="entry name" value="Zinc finger, CCHC-type"/>
    <property type="match status" value="2"/>
</dbReference>
<keyword evidence="5" id="KW-1185">Reference proteome</keyword>
<protein>
    <recommendedName>
        <fullName evidence="3">CCHC-type domain-containing protein</fullName>
    </recommendedName>
</protein>
<dbReference type="AlphaFoldDB" id="B5Y438"/>
<dbReference type="OrthoDB" id="48474at2759"/>
<reference evidence="4 5" key="1">
    <citation type="journal article" date="2008" name="Nature">
        <title>The Phaeodactylum genome reveals the evolutionary history of diatom genomes.</title>
        <authorList>
            <person name="Bowler C."/>
            <person name="Allen A.E."/>
            <person name="Badger J.H."/>
            <person name="Grimwood J."/>
            <person name="Jabbari K."/>
            <person name="Kuo A."/>
            <person name="Maheswari U."/>
            <person name="Martens C."/>
            <person name="Maumus F."/>
            <person name="Otillar R.P."/>
            <person name="Rayko E."/>
            <person name="Salamov A."/>
            <person name="Vandepoele K."/>
            <person name="Beszteri B."/>
            <person name="Gruber A."/>
            <person name="Heijde M."/>
            <person name="Katinka M."/>
            <person name="Mock T."/>
            <person name="Valentin K."/>
            <person name="Verret F."/>
            <person name="Berges J.A."/>
            <person name="Brownlee C."/>
            <person name="Cadoret J.P."/>
            <person name="Chiovitti A."/>
            <person name="Choi C.J."/>
            <person name="Coesel S."/>
            <person name="De Martino A."/>
            <person name="Detter J.C."/>
            <person name="Durkin C."/>
            <person name="Falciatore A."/>
            <person name="Fournet J."/>
            <person name="Haruta M."/>
            <person name="Huysman M.J."/>
            <person name="Jenkins B.D."/>
            <person name="Jiroutova K."/>
            <person name="Jorgensen R.E."/>
            <person name="Joubert Y."/>
            <person name="Kaplan A."/>
            <person name="Kroger N."/>
            <person name="Kroth P.G."/>
            <person name="La Roche J."/>
            <person name="Lindquist E."/>
            <person name="Lommer M."/>
            <person name="Martin-Jezequel V."/>
            <person name="Lopez P.J."/>
            <person name="Lucas S."/>
            <person name="Mangogna M."/>
            <person name="McGinnis K."/>
            <person name="Medlin L.K."/>
            <person name="Montsant A."/>
            <person name="Oudot-Le Secq M.P."/>
            <person name="Napoli C."/>
            <person name="Obornik M."/>
            <person name="Parker M.S."/>
            <person name="Petit J.L."/>
            <person name="Porcel B.M."/>
            <person name="Poulsen N."/>
            <person name="Robison M."/>
            <person name="Rychlewski L."/>
            <person name="Rynearson T.A."/>
            <person name="Schmutz J."/>
            <person name="Shapiro H."/>
            <person name="Siaut M."/>
            <person name="Stanley M."/>
            <person name="Sussman M.R."/>
            <person name="Taylor A.R."/>
            <person name="Vardi A."/>
            <person name="von Dassow P."/>
            <person name="Vyverman W."/>
            <person name="Willis A."/>
            <person name="Wyrwicz L.S."/>
            <person name="Rokhsar D.S."/>
            <person name="Weissenbach J."/>
            <person name="Armbrust E.V."/>
            <person name="Green B.R."/>
            <person name="Van de Peer Y."/>
            <person name="Grigoriev I.V."/>
        </authorList>
    </citation>
    <scope>NUCLEOTIDE SEQUENCE [LARGE SCALE GENOMIC DNA]</scope>
    <source>
        <strain evidence="4 5">CCAP 1055/1</strain>
    </source>
</reference>
<dbReference type="OMA" id="CYAKTHA"/>
<dbReference type="PROSITE" id="PS50158">
    <property type="entry name" value="ZF_CCHC"/>
    <property type="match status" value="1"/>
</dbReference>
<sequence>MPNSYTIYTLSLEGGCYYVGSTSRTMSERFQEHQAGTGSSWTRLHPPIKIRKSYRYHGPSPGLEEDREVYELMKDVGIDKVRGGQFVQLIFTEETKRSLQRTLRHSVGACMRCGRQGHVILACRAVTDLYGTVIPRPSETNRSTHKSEVRSTVTQKPRARTVNSKTCARCGRSSHDENRCYATTHSSGRVLESEENEMEPMPRRAVAQKPRARKVDSKTCARCGRSTHDESRCYATTHSSGRVLESEEDEMEPMPRRAVAQKPRARTVNSKTCARCGRSTHDESRCYATTHSSGRVLESEEDESDDEDFFCSRCGRSGHDAEECYARSDANGRRLW</sequence>
<dbReference type="EMBL" id="CP001141">
    <property type="protein sequence ID" value="ACI65242.1"/>
    <property type="molecule type" value="Genomic_DNA"/>
</dbReference>
<feature type="region of interest" description="Disordered" evidence="2">
    <location>
        <begin position="287"/>
        <end position="307"/>
    </location>
</feature>
<reference evidence="5" key="2">
    <citation type="submission" date="2008-08" db="EMBL/GenBank/DDBJ databases">
        <authorList>
            <consortium name="Diatom Consortium"/>
            <person name="Grigoriev I."/>
            <person name="Grimwood J."/>
            <person name="Kuo A."/>
            <person name="Otillar R.P."/>
            <person name="Salamov A."/>
            <person name="Detter J.C."/>
            <person name="Lindquist E."/>
            <person name="Shapiro H."/>
            <person name="Lucas S."/>
            <person name="Glavina del Rio T."/>
            <person name="Pitluck S."/>
            <person name="Rokhsar D."/>
            <person name="Bowler C."/>
        </authorList>
    </citation>
    <scope>GENOME REANNOTATION</scope>
    <source>
        <strain evidence="5">CCAP 1055/1</strain>
    </source>
</reference>
<evidence type="ECO:0000313" key="5">
    <source>
        <dbReference type="Proteomes" id="UP000000759"/>
    </source>
</evidence>
<dbReference type="GO" id="GO:0003676">
    <property type="term" value="F:nucleic acid binding"/>
    <property type="evidence" value="ECO:0007669"/>
    <property type="project" value="InterPro"/>
</dbReference>
<dbReference type="PaxDb" id="2850-Phatr46889"/>
<dbReference type="SMART" id="SM00343">
    <property type="entry name" value="ZnF_C2HC"/>
    <property type="match status" value="5"/>
</dbReference>
<dbReference type="HOGENOM" id="CLU_956930_0_0_1"/>
<dbReference type="eggNOG" id="ENOG502SAAX">
    <property type="taxonomic scope" value="Eukaryota"/>
</dbReference>
<dbReference type="InterPro" id="IPR035901">
    <property type="entry name" value="GIY-YIG_endonuc_sf"/>
</dbReference>
<accession>B5Y438</accession>
<dbReference type="InParanoid" id="B5Y438"/>
<keyword evidence="1" id="KW-0862">Zinc</keyword>
<feature type="region of interest" description="Disordered" evidence="2">
    <location>
        <begin position="191"/>
        <end position="211"/>
    </location>
</feature>
<feature type="region of interest" description="Disordered" evidence="2">
    <location>
        <begin position="234"/>
        <end position="264"/>
    </location>
</feature>
<dbReference type="KEGG" id="pti:PHATR_46889"/>
<evidence type="ECO:0000259" key="3">
    <source>
        <dbReference type="PROSITE" id="PS50158"/>
    </source>
</evidence>
<evidence type="ECO:0000313" key="4">
    <source>
        <dbReference type="EMBL" id="ACI65242.1"/>
    </source>
</evidence>
<dbReference type="Proteomes" id="UP000000759">
    <property type="component" value="Chromosome 11"/>
</dbReference>
<dbReference type="GO" id="GO:0008270">
    <property type="term" value="F:zinc ion binding"/>
    <property type="evidence" value="ECO:0007669"/>
    <property type="project" value="UniProtKB-KW"/>
</dbReference>
<evidence type="ECO:0000256" key="1">
    <source>
        <dbReference type="PROSITE-ProRule" id="PRU00047"/>
    </source>
</evidence>
<gene>
    <name evidence="4" type="ORF">PHATR_46889</name>
</gene>